<dbReference type="SUPFAM" id="SSF117143">
    <property type="entry name" value="Flagellar hook protein flgE"/>
    <property type="match status" value="1"/>
</dbReference>
<comment type="subunit">
    <text evidence="4 6">The basal body constitutes a major portion of the flagellar organelle and consists of five rings (E,L,P,S, and M) mounted on a central rod. The rod consists of about 26 subunits of FlgG in the distal portion, and FlgB, FlgC and FlgF are thought to build up the proximal portion of the rod with about 6 subunits each.</text>
</comment>
<dbReference type="Proteomes" id="UP000887228">
    <property type="component" value="Unassembled WGS sequence"/>
</dbReference>
<evidence type="ECO:0000256" key="4">
    <source>
        <dbReference type="ARBA" id="ARBA00038560"/>
    </source>
</evidence>
<dbReference type="NCBIfam" id="NF009280">
    <property type="entry name" value="PRK12640.1"/>
    <property type="match status" value="1"/>
</dbReference>
<dbReference type="InterPro" id="IPR012836">
    <property type="entry name" value="FlgF"/>
</dbReference>
<reference evidence="13 14" key="1">
    <citation type="submission" date="2018-09" db="EMBL/GenBank/DDBJ databases">
        <title>Metagenome Assembled Genomes from an Advanced Water Purification Facility.</title>
        <authorList>
            <person name="Stamps B.W."/>
            <person name="Spear J.R."/>
        </authorList>
    </citation>
    <scope>NUCLEOTIDE SEQUENCE [LARGE SCALE GENOMIC DNA]</scope>
    <source>
        <strain evidence="13">Bin_52_1</strain>
    </source>
</reference>
<reference evidence="10 15" key="2">
    <citation type="submission" date="2021-07" db="EMBL/GenBank/DDBJ databases">
        <title>Whole genome sequencing of carbapenem-resistant Pseudomonas spp. isolated in Japan.</title>
        <authorList>
            <person name="Suzuki M."/>
            <person name="Maehana S."/>
            <person name="Kitasato H."/>
        </authorList>
    </citation>
    <scope>NUCLEOTIDE SEQUENCE</scope>
    <source>
        <strain evidence="10">KAM435</strain>
        <strain evidence="11 15">KAM436</strain>
    </source>
</reference>
<evidence type="ECO:0000313" key="14">
    <source>
        <dbReference type="Proteomes" id="UP000321110"/>
    </source>
</evidence>
<feature type="domain" description="Flagellar basal body rod protein N-terminal" evidence="7">
    <location>
        <begin position="5"/>
        <end position="35"/>
    </location>
</feature>
<dbReference type="InterPro" id="IPR010930">
    <property type="entry name" value="Flg_bb/hook_C_dom"/>
</dbReference>
<comment type="similarity">
    <text evidence="2 6">Belongs to the flagella basal body rod proteins family.</text>
</comment>
<evidence type="ECO:0000256" key="5">
    <source>
        <dbReference type="ARBA" id="ARBA00040228"/>
    </source>
</evidence>
<keyword evidence="3 6" id="KW-0975">Bacterial flagellum</keyword>
<comment type="caution">
    <text evidence="13">The sequence shown here is derived from an EMBL/GenBank/DDBJ whole genome shotgun (WGS) entry which is preliminary data.</text>
</comment>
<feature type="domain" description="Flagellar hook protein FlgE/F/G-like D1" evidence="9">
    <location>
        <begin position="81"/>
        <end position="145"/>
    </location>
</feature>
<evidence type="ECO:0000313" key="11">
    <source>
        <dbReference type="EMBL" id="GIZ92156.1"/>
    </source>
</evidence>
<proteinExistence type="inferred from homology"/>
<keyword evidence="13" id="KW-0966">Cell projection</keyword>
<feature type="domain" description="Flagellar basal-body/hook protein C-terminal" evidence="8">
    <location>
        <begin position="199"/>
        <end position="241"/>
    </location>
</feature>
<dbReference type="Pfam" id="PF06429">
    <property type="entry name" value="Flg_bbr_C"/>
    <property type="match status" value="1"/>
</dbReference>
<dbReference type="Pfam" id="PF00460">
    <property type="entry name" value="Flg_bb_rod"/>
    <property type="match status" value="1"/>
</dbReference>
<dbReference type="NCBIfam" id="TIGR02490">
    <property type="entry name" value="flgF"/>
    <property type="match status" value="1"/>
</dbReference>
<dbReference type="EMBL" id="SSFO01000238">
    <property type="protein sequence ID" value="TXI29905.1"/>
    <property type="molecule type" value="Genomic_DNA"/>
</dbReference>
<dbReference type="KEGG" id="palc:A0T30_11225"/>
<dbReference type="GO" id="GO:0030694">
    <property type="term" value="C:bacterial-type flagellum basal body, rod"/>
    <property type="evidence" value="ECO:0007669"/>
    <property type="project" value="UniProtKB-UniRule"/>
</dbReference>
<dbReference type="InterPro" id="IPR037925">
    <property type="entry name" value="FlgE/F/G-like"/>
</dbReference>
<dbReference type="RefSeq" id="WP_021699461.1">
    <property type="nucleotide sequence ID" value="NZ_AP024354.1"/>
</dbReference>
<dbReference type="EMBL" id="BPMT01000003">
    <property type="protein sequence ID" value="GIZ92156.1"/>
    <property type="molecule type" value="Genomic_DNA"/>
</dbReference>
<dbReference type="InterPro" id="IPR020013">
    <property type="entry name" value="Flagellar_FlgE/F/G"/>
</dbReference>
<sequence length="247" mass="26415">MDKMLYISMTGASQNTLAQRAHANNLANISTTGFRRDYEQARSMPVFGDSYPARVYAMTERPATDFTPGSLQETGRDMDVAVDGQGWIAVQAADGSEAYVRTASLQIDALGQLRTGNGLPVLGNGGPIAVPPEQKVEIGQDGTISIRALGEAPNVMAEVDRIKLVNPDPKSLTKGTDGLIRVKDAAGPQEVDANVRVTSGFLESSNVNAVEEMTAILSLSRQFELHVKMMRTAEDGASAMARVMQIS</sequence>
<dbReference type="EMBL" id="JAODZF010000002">
    <property type="protein sequence ID" value="MDH0141552.1"/>
    <property type="molecule type" value="Genomic_DNA"/>
</dbReference>
<evidence type="ECO:0000313" key="10">
    <source>
        <dbReference type="EMBL" id="GIZ87815.1"/>
    </source>
</evidence>
<dbReference type="InterPro" id="IPR001444">
    <property type="entry name" value="Flag_bb_rod_N"/>
</dbReference>
<comment type="subcellular location">
    <subcellularLocation>
        <location evidence="1 6">Bacterial flagellum basal body</location>
    </subcellularLocation>
</comment>
<evidence type="ECO:0000259" key="8">
    <source>
        <dbReference type="Pfam" id="PF06429"/>
    </source>
</evidence>
<reference evidence="12" key="3">
    <citation type="submission" date="2022-09" db="EMBL/GenBank/DDBJ databases">
        <title>Intensive care unit water sources are persistently colonized with multi-drug resistant bacteria and are the site of extensive horizontal gene transfer of antibiotic resistance genes.</title>
        <authorList>
            <person name="Diorio-Toth L."/>
        </authorList>
    </citation>
    <scope>NUCLEOTIDE SEQUENCE</scope>
    <source>
        <strain evidence="12">GD04146</strain>
    </source>
</reference>
<evidence type="ECO:0000259" key="9">
    <source>
        <dbReference type="Pfam" id="PF22692"/>
    </source>
</evidence>
<evidence type="ECO:0000313" key="15">
    <source>
        <dbReference type="Proteomes" id="UP000887228"/>
    </source>
</evidence>
<protein>
    <recommendedName>
        <fullName evidence="5 6">Flagellar basal-body rod protein FlgF</fullName>
    </recommendedName>
</protein>
<dbReference type="GO" id="GO:0071978">
    <property type="term" value="P:bacterial-type flagellum-dependent swarming motility"/>
    <property type="evidence" value="ECO:0007669"/>
    <property type="project" value="TreeGrafter"/>
</dbReference>
<dbReference type="Proteomes" id="UP001158058">
    <property type="component" value="Unassembled WGS sequence"/>
</dbReference>
<keyword evidence="13" id="KW-0969">Cilium</keyword>
<dbReference type="GeneID" id="42930361"/>
<dbReference type="EMBL" id="BPMS01000003">
    <property type="protein sequence ID" value="GIZ87815.1"/>
    <property type="molecule type" value="Genomic_DNA"/>
</dbReference>
<dbReference type="AlphaFoldDB" id="A0A142IRH4"/>
<dbReference type="Proteomes" id="UP000887212">
    <property type="component" value="Unassembled WGS sequence"/>
</dbReference>
<evidence type="ECO:0000313" key="13">
    <source>
        <dbReference type="EMBL" id="TXI29905.1"/>
    </source>
</evidence>
<evidence type="ECO:0000256" key="1">
    <source>
        <dbReference type="ARBA" id="ARBA00004117"/>
    </source>
</evidence>
<keyword evidence="13" id="KW-0282">Flagellum</keyword>
<evidence type="ECO:0000256" key="3">
    <source>
        <dbReference type="ARBA" id="ARBA00023143"/>
    </source>
</evidence>
<dbReference type="PANTHER" id="PTHR30435:SF18">
    <property type="entry name" value="FLAGELLAR BASAL-BODY ROD PROTEIN FLGF"/>
    <property type="match status" value="1"/>
</dbReference>
<accession>A0A142IRH4</accession>
<gene>
    <name evidence="13" type="primary">flgF</name>
    <name evidence="13" type="ORF">E6Q69_14110</name>
    <name evidence="10" type="ORF">KAM435_11420</name>
    <name evidence="11" type="ORF">KAM436_11240</name>
    <name evidence="12" type="ORF">N7380_04425</name>
</gene>
<evidence type="ECO:0000256" key="6">
    <source>
        <dbReference type="RuleBase" id="RU362116"/>
    </source>
</evidence>
<evidence type="ECO:0000313" key="12">
    <source>
        <dbReference type="EMBL" id="MDH0141552.1"/>
    </source>
</evidence>
<organism evidence="13 14">
    <name type="scientific">Aquipseudomonas alcaligenes</name>
    <name type="common">Pseudomonas alcaligenes</name>
    <dbReference type="NCBI Taxonomy" id="43263"/>
    <lineage>
        <taxon>Bacteria</taxon>
        <taxon>Pseudomonadati</taxon>
        <taxon>Pseudomonadota</taxon>
        <taxon>Gammaproteobacteria</taxon>
        <taxon>Pseudomonadales</taxon>
        <taxon>Pseudomonadaceae</taxon>
        <taxon>Aquipseudomonas</taxon>
    </lineage>
</organism>
<name>A0A142IRH4_AQUAC</name>
<dbReference type="NCBIfam" id="TIGR03506">
    <property type="entry name" value="FlgEFG_subfam"/>
    <property type="match status" value="1"/>
</dbReference>
<dbReference type="PANTHER" id="PTHR30435">
    <property type="entry name" value="FLAGELLAR PROTEIN"/>
    <property type="match status" value="1"/>
</dbReference>
<dbReference type="Pfam" id="PF22692">
    <property type="entry name" value="LlgE_F_G_D1"/>
    <property type="match status" value="1"/>
</dbReference>
<evidence type="ECO:0000259" key="7">
    <source>
        <dbReference type="Pfam" id="PF00460"/>
    </source>
</evidence>
<evidence type="ECO:0000256" key="2">
    <source>
        <dbReference type="ARBA" id="ARBA00009677"/>
    </source>
</evidence>
<dbReference type="InterPro" id="IPR053967">
    <property type="entry name" value="LlgE_F_G-like_D1"/>
</dbReference>
<dbReference type="Proteomes" id="UP000321110">
    <property type="component" value="Unassembled WGS sequence"/>
</dbReference>